<protein>
    <recommendedName>
        <fullName evidence="4">Major capsid protein N-terminal domain-containing protein</fullName>
    </recommendedName>
</protein>
<sequence length="471" mass="55296">MGLGLLILVSIGKENIYLTTEPEITFFKLAYKKYTNFSIEAIPQYFQTTPDFGRKCTINIGKTGDLMYITYLYIELPPIDSSINFKWVNKIGLALINYIEIEIEGNIIDRHYGDWLNIWYEMTTKYNQVKGYNNMIGNIKNLTEYSKTKLSYILYIPLAFWYCLDSGIALPLISLSNSDIKIHVEFNNFNTCYNISPSYYITINESICCFEQYEKMYQYYQNQTVIGQFIKFDPITQRVYYNPIQGIFKPIYFITNYNNDLPITMQTNSVIVQTNTDFNYNYPSLLNAYLLVNYIYLDNYERVKFINNSPEYIIQVIQTLQEQIIYSANNIYKLGLYNPIKLLVWRGILLSNLNNNDMFNYSDKLINKNLVVINSINRMDIDSIPYYTMIPIYQYNFNNMQQGIYVYSFALNPLELQPSGSLNFSKIDDAYIQLTMNKTINYQNPVNMKCYAIQYNIFKINNGIGGIVYNN</sequence>
<evidence type="ECO:0008006" key="4">
    <source>
        <dbReference type="Google" id="ProtNLM"/>
    </source>
</evidence>
<organism evidence="3">
    <name type="scientific">viral metagenome</name>
    <dbReference type="NCBI Taxonomy" id="1070528"/>
    <lineage>
        <taxon>unclassified sequences</taxon>
        <taxon>metagenomes</taxon>
        <taxon>organismal metagenomes</taxon>
    </lineage>
</organism>
<evidence type="ECO:0000259" key="1">
    <source>
        <dbReference type="Pfam" id="PF04451"/>
    </source>
</evidence>
<dbReference type="Gene3D" id="2.70.9.20">
    <property type="entry name" value="Major capsid protein Vp54"/>
    <property type="match status" value="1"/>
</dbReference>
<evidence type="ECO:0000313" key="3">
    <source>
        <dbReference type="EMBL" id="QHT76576.1"/>
    </source>
</evidence>
<feature type="domain" description="Major capsid protein C-terminal" evidence="1">
    <location>
        <begin position="301"/>
        <end position="466"/>
    </location>
</feature>
<dbReference type="GO" id="GO:0005198">
    <property type="term" value="F:structural molecule activity"/>
    <property type="evidence" value="ECO:0007669"/>
    <property type="project" value="InterPro"/>
</dbReference>
<dbReference type="InterPro" id="IPR031654">
    <property type="entry name" value="Capsid_N"/>
</dbReference>
<reference evidence="3" key="1">
    <citation type="journal article" date="2020" name="Nature">
        <title>Giant virus diversity and host interactions through global metagenomics.</title>
        <authorList>
            <person name="Schulz F."/>
            <person name="Roux S."/>
            <person name="Paez-Espino D."/>
            <person name="Jungbluth S."/>
            <person name="Walsh D.A."/>
            <person name="Denef V.J."/>
            <person name="McMahon K.D."/>
            <person name="Konstantinidis K.T."/>
            <person name="Eloe-Fadrosh E.A."/>
            <person name="Kyrpides N.C."/>
            <person name="Woyke T."/>
        </authorList>
    </citation>
    <scope>NUCLEOTIDE SEQUENCE</scope>
    <source>
        <strain evidence="3">GVMAG-M-3300023179-82</strain>
    </source>
</reference>
<dbReference type="EMBL" id="MN739898">
    <property type="protein sequence ID" value="QHT76576.1"/>
    <property type="molecule type" value="Genomic_DNA"/>
</dbReference>
<dbReference type="SUPFAM" id="SSF49749">
    <property type="entry name" value="Group II dsDNA viruses VP"/>
    <property type="match status" value="2"/>
</dbReference>
<dbReference type="InterPro" id="IPR038519">
    <property type="entry name" value="MCP_C_sf"/>
</dbReference>
<dbReference type="Pfam" id="PF16903">
    <property type="entry name" value="Capsid_N"/>
    <property type="match status" value="1"/>
</dbReference>
<dbReference type="Gene3D" id="2.70.9.10">
    <property type="entry name" value="Adenovirus Type 2 Hexon, domain 4"/>
    <property type="match status" value="1"/>
</dbReference>
<dbReference type="AlphaFoldDB" id="A0A6C0H8M6"/>
<dbReference type="InterPro" id="IPR016112">
    <property type="entry name" value="VP_dsDNA_II"/>
</dbReference>
<dbReference type="Pfam" id="PF04451">
    <property type="entry name" value="Capsid_NCLDV"/>
    <property type="match status" value="1"/>
</dbReference>
<accession>A0A6C0H8M6</accession>
<evidence type="ECO:0000259" key="2">
    <source>
        <dbReference type="Pfam" id="PF16903"/>
    </source>
</evidence>
<dbReference type="InterPro" id="IPR007542">
    <property type="entry name" value="MCP_C"/>
</dbReference>
<feature type="domain" description="Major capsid protein N-terminal" evidence="2">
    <location>
        <begin position="25"/>
        <end position="204"/>
    </location>
</feature>
<name>A0A6C0H8M6_9ZZZZ</name>
<proteinExistence type="predicted"/>